<name>M5U8R6_9BACT</name>
<evidence type="ECO:0000313" key="3">
    <source>
        <dbReference type="Proteomes" id="UP000011885"/>
    </source>
</evidence>
<comment type="caution">
    <text evidence="2">The sequence shown here is derived from an EMBL/GenBank/DDBJ whole genome shotgun (WGS) entry which is preliminary data.</text>
</comment>
<dbReference type="RefSeq" id="WP_008674460.1">
    <property type="nucleotide sequence ID" value="NZ_ANOH01000061.1"/>
</dbReference>
<keyword evidence="3" id="KW-1185">Reference proteome</keyword>
<accession>M5U8R6</accession>
<proteinExistence type="predicted"/>
<organism evidence="2 3">
    <name type="scientific">Rhodopirellula sallentina SM41</name>
    <dbReference type="NCBI Taxonomy" id="1263870"/>
    <lineage>
        <taxon>Bacteria</taxon>
        <taxon>Pseudomonadati</taxon>
        <taxon>Planctomycetota</taxon>
        <taxon>Planctomycetia</taxon>
        <taxon>Pirellulales</taxon>
        <taxon>Pirellulaceae</taxon>
        <taxon>Rhodopirellula</taxon>
    </lineage>
</organism>
<dbReference type="Proteomes" id="UP000011885">
    <property type="component" value="Unassembled WGS sequence"/>
</dbReference>
<keyword evidence="1" id="KW-0175">Coiled coil</keyword>
<evidence type="ECO:0000313" key="2">
    <source>
        <dbReference type="EMBL" id="EMI57830.1"/>
    </source>
</evidence>
<sequence length="151" mass="17164">MKVNLERNLKQLEELILEKIRLYDEYENIGPGDDDDPIQLITVGYYIEQTGYAVVVFDTRPNAECDGEWTSYHEDDNMIEVPEWEDAFNHLCDEGTVSVSIPGGKKTLDTDDDNESVAKFFGEQIRDTVLAMKNRNAFDSLPLGNNARVVV</sequence>
<dbReference type="OrthoDB" id="5379612at2"/>
<reference evidence="2 3" key="1">
    <citation type="journal article" date="2013" name="Mar. Genomics">
        <title>Expression of sulfatases in Rhodopirellula baltica and the diversity of sulfatases in the genus Rhodopirellula.</title>
        <authorList>
            <person name="Wegner C.E."/>
            <person name="Richter-Heitmann T."/>
            <person name="Klindworth A."/>
            <person name="Klockow C."/>
            <person name="Richter M."/>
            <person name="Achstetter T."/>
            <person name="Glockner F.O."/>
            <person name="Harder J."/>
        </authorList>
    </citation>
    <scope>NUCLEOTIDE SEQUENCE [LARGE SCALE GENOMIC DNA]</scope>
    <source>
        <strain evidence="2 3">SM41</strain>
    </source>
</reference>
<protein>
    <submittedName>
        <fullName evidence="2">Uncharacterized protein</fullName>
    </submittedName>
</protein>
<evidence type="ECO:0000256" key="1">
    <source>
        <dbReference type="SAM" id="Coils"/>
    </source>
</evidence>
<feature type="coiled-coil region" evidence="1">
    <location>
        <begin position="2"/>
        <end position="29"/>
    </location>
</feature>
<dbReference type="AlphaFoldDB" id="M5U8R6"/>
<gene>
    <name evidence="2" type="ORF">RSSM_00728</name>
</gene>
<dbReference type="EMBL" id="ANOH01000061">
    <property type="protein sequence ID" value="EMI57830.1"/>
    <property type="molecule type" value="Genomic_DNA"/>
</dbReference>
<feature type="non-terminal residue" evidence="2">
    <location>
        <position position="151"/>
    </location>
</feature>